<dbReference type="EMBL" id="CP016076">
    <property type="protein sequence ID" value="APU13802.1"/>
    <property type="molecule type" value="Genomic_DNA"/>
</dbReference>
<feature type="region of interest" description="Disordered" evidence="4">
    <location>
        <begin position="1"/>
        <end position="27"/>
    </location>
</feature>
<evidence type="ECO:0000259" key="5">
    <source>
        <dbReference type="PROSITE" id="PS50949"/>
    </source>
</evidence>
<gene>
    <name evidence="6" type="ORF">UA74_08690</name>
</gene>
<dbReference type="Proteomes" id="UP000185511">
    <property type="component" value="Chromosome"/>
</dbReference>
<dbReference type="AlphaFoldDB" id="A0AAC9LBS8"/>
<dbReference type="InterPro" id="IPR011663">
    <property type="entry name" value="UTRA"/>
</dbReference>
<dbReference type="InterPro" id="IPR000524">
    <property type="entry name" value="Tscrpt_reg_HTH_GntR"/>
</dbReference>
<dbReference type="GO" id="GO:0045892">
    <property type="term" value="P:negative regulation of DNA-templated transcription"/>
    <property type="evidence" value="ECO:0007669"/>
    <property type="project" value="TreeGrafter"/>
</dbReference>
<dbReference type="InterPro" id="IPR036388">
    <property type="entry name" value="WH-like_DNA-bd_sf"/>
</dbReference>
<dbReference type="Pfam" id="PF07702">
    <property type="entry name" value="UTRA"/>
    <property type="match status" value="1"/>
</dbReference>
<evidence type="ECO:0000313" key="7">
    <source>
        <dbReference type="Proteomes" id="UP000185511"/>
    </source>
</evidence>
<dbReference type="KEGG" id="acad:UA74_08690"/>
<keyword evidence="1" id="KW-0805">Transcription regulation</keyword>
<dbReference type="CDD" id="cd07377">
    <property type="entry name" value="WHTH_GntR"/>
    <property type="match status" value="1"/>
</dbReference>
<name>A0AAC9LBS8_9PSEU</name>
<sequence>MRANGGGDELTGAAPTRRGEGNGPQALKLTRMPVDRNSPQPLHAQVAAVLRSEIRDHEMPPGATLPSEATLRDRFGVARSVVRQALAALVTEGLVRREQGRAPVVASPQEHRRLVQRATGLFEQFSRSGLALRTRVVHLVPASPPPQVAEYLGTTDTMRLERLRSVGSEPVAYVRTWLPSARVRGLTEELLTDASLHHVLETTLGIRPVSGRRQVRAVPADARLAEALALPEGAPLLLLEGGGADQLGRPLEWFATWHRADRVAFEVELSEQNEQLRLTPAPDLLPIEPSAVPPSSPALGRARDLVDRLRDELDSLAGGGTDAR</sequence>
<keyword evidence="7" id="KW-1185">Reference proteome</keyword>
<dbReference type="InterPro" id="IPR028978">
    <property type="entry name" value="Chorismate_lyase_/UTRA_dom_sf"/>
</dbReference>
<reference evidence="7" key="1">
    <citation type="submission" date="2016-06" db="EMBL/GenBank/DDBJ databases">
        <title>Complete genome sequence of Actinoalloteichus fjordicus DSM 46855 (=ADI127-17), type strain of the new species Actinoalloteichus fjordicus.</title>
        <authorList>
            <person name="Ruckert C."/>
            <person name="Nouioui I."/>
            <person name="Willmese J."/>
            <person name="van Wezel G."/>
            <person name="Klenk H.-P."/>
            <person name="Kalinowski J."/>
            <person name="Zotchev S.B."/>
        </authorList>
    </citation>
    <scope>NUCLEOTIDE SEQUENCE [LARGE SCALE GENOMIC DNA]</scope>
    <source>
        <strain evidence="7">ADI127-7</strain>
    </source>
</reference>
<evidence type="ECO:0000256" key="4">
    <source>
        <dbReference type="SAM" id="MobiDB-lite"/>
    </source>
</evidence>
<dbReference type="GO" id="GO:0003700">
    <property type="term" value="F:DNA-binding transcription factor activity"/>
    <property type="evidence" value="ECO:0007669"/>
    <property type="project" value="InterPro"/>
</dbReference>
<dbReference type="PANTHER" id="PTHR44846:SF1">
    <property type="entry name" value="MANNOSYL-D-GLYCERATE TRANSPORT_METABOLISM SYSTEM REPRESSOR MNGR-RELATED"/>
    <property type="match status" value="1"/>
</dbReference>
<dbReference type="GO" id="GO:0003677">
    <property type="term" value="F:DNA binding"/>
    <property type="evidence" value="ECO:0007669"/>
    <property type="project" value="UniProtKB-KW"/>
</dbReference>
<dbReference type="SMART" id="SM00345">
    <property type="entry name" value="HTH_GNTR"/>
    <property type="match status" value="1"/>
</dbReference>
<evidence type="ECO:0000256" key="2">
    <source>
        <dbReference type="ARBA" id="ARBA00023125"/>
    </source>
</evidence>
<protein>
    <submittedName>
        <fullName evidence="6">Transcriptional regulator</fullName>
    </submittedName>
</protein>
<dbReference type="PANTHER" id="PTHR44846">
    <property type="entry name" value="MANNOSYL-D-GLYCERATE TRANSPORT/METABOLISM SYSTEM REPRESSOR MNGR-RELATED"/>
    <property type="match status" value="1"/>
</dbReference>
<proteinExistence type="predicted"/>
<keyword evidence="2" id="KW-0238">DNA-binding</keyword>
<evidence type="ECO:0000313" key="6">
    <source>
        <dbReference type="EMBL" id="APU13802.1"/>
    </source>
</evidence>
<feature type="domain" description="HTH gntR-type" evidence="5">
    <location>
        <begin position="40"/>
        <end position="108"/>
    </location>
</feature>
<dbReference type="Gene3D" id="3.40.1410.10">
    <property type="entry name" value="Chorismate lyase-like"/>
    <property type="match status" value="1"/>
</dbReference>
<dbReference type="SUPFAM" id="SSF46785">
    <property type="entry name" value="Winged helix' DNA-binding domain"/>
    <property type="match status" value="1"/>
</dbReference>
<evidence type="ECO:0000256" key="3">
    <source>
        <dbReference type="ARBA" id="ARBA00023163"/>
    </source>
</evidence>
<dbReference type="Gene3D" id="1.10.10.10">
    <property type="entry name" value="Winged helix-like DNA-binding domain superfamily/Winged helix DNA-binding domain"/>
    <property type="match status" value="1"/>
</dbReference>
<dbReference type="SMART" id="SM00866">
    <property type="entry name" value="UTRA"/>
    <property type="match status" value="1"/>
</dbReference>
<dbReference type="PROSITE" id="PS50949">
    <property type="entry name" value="HTH_GNTR"/>
    <property type="match status" value="1"/>
</dbReference>
<dbReference type="Pfam" id="PF00392">
    <property type="entry name" value="GntR"/>
    <property type="match status" value="1"/>
</dbReference>
<organism evidence="6 7">
    <name type="scientific">Actinoalloteichus fjordicus</name>
    <dbReference type="NCBI Taxonomy" id="1612552"/>
    <lineage>
        <taxon>Bacteria</taxon>
        <taxon>Bacillati</taxon>
        <taxon>Actinomycetota</taxon>
        <taxon>Actinomycetes</taxon>
        <taxon>Pseudonocardiales</taxon>
        <taxon>Pseudonocardiaceae</taxon>
        <taxon>Actinoalloteichus</taxon>
    </lineage>
</organism>
<dbReference type="PRINTS" id="PR00035">
    <property type="entry name" value="HTHGNTR"/>
</dbReference>
<dbReference type="SUPFAM" id="SSF64288">
    <property type="entry name" value="Chorismate lyase-like"/>
    <property type="match status" value="1"/>
</dbReference>
<keyword evidence="3" id="KW-0804">Transcription</keyword>
<accession>A0AAC9LBS8</accession>
<evidence type="ECO:0000256" key="1">
    <source>
        <dbReference type="ARBA" id="ARBA00023015"/>
    </source>
</evidence>
<dbReference type="InterPro" id="IPR050679">
    <property type="entry name" value="Bact_HTH_transcr_reg"/>
</dbReference>
<dbReference type="InterPro" id="IPR036390">
    <property type="entry name" value="WH_DNA-bd_sf"/>
</dbReference>